<dbReference type="AlphaFoldDB" id="A0A292IH72"/>
<feature type="transmembrane region" description="Helical" evidence="1">
    <location>
        <begin position="38"/>
        <end position="63"/>
    </location>
</feature>
<organism evidence="2 3">
    <name type="scientific">Mycoplasma amphoriforme A39</name>
    <dbReference type="NCBI Taxonomy" id="572419"/>
    <lineage>
        <taxon>Bacteria</taxon>
        <taxon>Bacillati</taxon>
        <taxon>Mycoplasmatota</taxon>
        <taxon>Mollicutes</taxon>
        <taxon>Mycoplasmataceae</taxon>
        <taxon>Mycoplasma</taxon>
    </lineage>
</organism>
<gene>
    <name evidence="2" type="ORF">MAMA39_01660</name>
</gene>
<evidence type="ECO:0000256" key="1">
    <source>
        <dbReference type="SAM" id="Phobius"/>
    </source>
</evidence>
<keyword evidence="1" id="KW-0472">Membrane</keyword>
<accession>A0A292IH72</accession>
<keyword evidence="3" id="KW-1185">Reference proteome</keyword>
<dbReference type="KEGG" id="mamp:MAMA39_01660"/>
<feature type="transmembrane region" description="Helical" evidence="1">
    <location>
        <begin position="146"/>
        <end position="167"/>
    </location>
</feature>
<name>A0A292IH72_9MOLU</name>
<dbReference type="Proteomes" id="UP000261764">
    <property type="component" value="Chromosome I"/>
</dbReference>
<evidence type="ECO:0000313" key="3">
    <source>
        <dbReference type="Proteomes" id="UP000261764"/>
    </source>
</evidence>
<proteinExistence type="predicted"/>
<reference evidence="2 3" key="1">
    <citation type="journal article" date="2015" name="Clin. Infect. Dis.">
        <title>Genomic Investigations unmask Mycoplasma amphoriforme, a new respiratory pathogen.</title>
        <authorList>
            <person name="Gillespie S.H."/>
            <person name="Ling C.L."/>
            <person name="Oravcova K."/>
            <person name="Pinheiro M."/>
            <person name="Wells L."/>
            <person name="Bryant J.M."/>
            <person name="McHugh T.D."/>
            <person name="Bebear C."/>
            <person name="Webster D."/>
            <person name="Harris S.R."/>
            <person name="Seth-Smith H.M."/>
            <person name="Thomson N.R."/>
        </authorList>
    </citation>
    <scope>NUCLEOTIDE SEQUENCE [LARGE SCALE GENOMIC DNA]</scope>
    <source>
        <strain evidence="2 3">A39</strain>
    </source>
</reference>
<feature type="transmembrane region" description="Helical" evidence="1">
    <location>
        <begin position="213"/>
        <end position="233"/>
    </location>
</feature>
<feature type="transmembrane region" description="Helical" evidence="1">
    <location>
        <begin position="104"/>
        <end position="125"/>
    </location>
</feature>
<keyword evidence="1" id="KW-0812">Transmembrane</keyword>
<protein>
    <submittedName>
        <fullName evidence="2">Uncharacterized protein</fullName>
    </submittedName>
</protein>
<evidence type="ECO:0000313" key="2">
    <source>
        <dbReference type="EMBL" id="CDN40289.1"/>
    </source>
</evidence>
<dbReference type="EMBL" id="HG937516">
    <property type="protein sequence ID" value="CDN40289.1"/>
    <property type="molecule type" value="Genomic_DNA"/>
</dbReference>
<keyword evidence="1" id="KW-1133">Transmembrane helix</keyword>
<dbReference type="RefSeq" id="WP_343251632.1">
    <property type="nucleotide sequence ID" value="NZ_HG937516.1"/>
</dbReference>
<sequence>MTGWSNQIEDKLWKWQNAQHDAEVNPQSSLLTRRPKGFVIFIAFSTIIVMLITMLLIVIAILAPNQVRFMNTNDRSATRLWLYEIPGNTVASSEQANVYTVSPYGIVATVFVIISILLLISYIYAYFKDPFFTNLDKANKKQWISIVGSTTVTYFIFLIIGVIGISINNQNLFPKSFTTIDVGTTFGLSFKVREVIRNNSGMIFAFNLVPTAFGIWVVVLQIMMAISLIFWFYGLNYKIDFKNLFRKKRVSS</sequence>